<dbReference type="PANTHER" id="PTHR32092">
    <property type="entry name" value="6-PHOSPHO-BETA-GLUCOSIDASE-RELATED"/>
    <property type="match status" value="1"/>
</dbReference>
<proteinExistence type="inferred from homology"/>
<keyword evidence="6" id="KW-0464">Manganese</keyword>
<reference evidence="11 12" key="1">
    <citation type="journal article" date="2019" name="Int. J. Syst. Evol. Microbiol.">
        <title>The Global Catalogue of Microorganisms (GCM) 10K type strain sequencing project: providing services to taxonomists for standard genome sequencing and annotation.</title>
        <authorList>
            <consortium name="The Broad Institute Genomics Platform"/>
            <consortium name="The Broad Institute Genome Sequencing Center for Infectious Disease"/>
            <person name="Wu L."/>
            <person name="Ma J."/>
        </authorList>
    </citation>
    <scope>NUCLEOTIDE SEQUENCE [LARGE SCALE GENOMIC DNA]</scope>
    <source>
        <strain evidence="11 12">JCM 14969</strain>
    </source>
</reference>
<protein>
    <submittedName>
        <fullName evidence="11">Alpha-glucosidase/alpha-galactosidase</fullName>
    </submittedName>
</protein>
<dbReference type="InterPro" id="IPR053715">
    <property type="entry name" value="GH4_Enzyme_sf"/>
</dbReference>
<dbReference type="InterPro" id="IPR022616">
    <property type="entry name" value="Glyco_hydro_4_C"/>
</dbReference>
<dbReference type="EMBL" id="BAAAOS010000007">
    <property type="protein sequence ID" value="GAA1555747.1"/>
    <property type="molecule type" value="Genomic_DNA"/>
</dbReference>
<keyword evidence="8 9" id="KW-0326">Glycosidase</keyword>
<dbReference type="PRINTS" id="PR00732">
    <property type="entry name" value="GLHYDRLASE4"/>
</dbReference>
<evidence type="ECO:0000256" key="2">
    <source>
        <dbReference type="ARBA" id="ARBA00010141"/>
    </source>
</evidence>
<comment type="similarity">
    <text evidence="2 9">Belongs to the glycosyl hydrolase 4 family.</text>
</comment>
<keyword evidence="7" id="KW-0119">Carbohydrate metabolism</keyword>
<dbReference type="SUPFAM" id="SSF51735">
    <property type="entry name" value="NAD(P)-binding Rossmann-fold domains"/>
    <property type="match status" value="1"/>
</dbReference>
<dbReference type="Pfam" id="PF02056">
    <property type="entry name" value="Glyco_hydro_4"/>
    <property type="match status" value="1"/>
</dbReference>
<organism evidence="11 12">
    <name type="scientific">Kribbella sancticallisti</name>
    <dbReference type="NCBI Taxonomy" id="460087"/>
    <lineage>
        <taxon>Bacteria</taxon>
        <taxon>Bacillati</taxon>
        <taxon>Actinomycetota</taxon>
        <taxon>Actinomycetes</taxon>
        <taxon>Propionibacteriales</taxon>
        <taxon>Kribbellaceae</taxon>
        <taxon>Kribbella</taxon>
    </lineage>
</organism>
<dbReference type="Pfam" id="PF11975">
    <property type="entry name" value="Glyco_hydro_4C"/>
    <property type="match status" value="1"/>
</dbReference>
<evidence type="ECO:0000256" key="4">
    <source>
        <dbReference type="ARBA" id="ARBA00022801"/>
    </source>
</evidence>
<gene>
    <name evidence="11" type="ORF">GCM10009789_06420</name>
</gene>
<feature type="domain" description="Glycosyl hydrolase family 4 C-terminal" evidence="10">
    <location>
        <begin position="194"/>
        <end position="399"/>
    </location>
</feature>
<evidence type="ECO:0000256" key="5">
    <source>
        <dbReference type="ARBA" id="ARBA00023027"/>
    </source>
</evidence>
<accession>A0ABN2CDZ4</accession>
<comment type="caution">
    <text evidence="11">The sequence shown here is derived from an EMBL/GenBank/DDBJ whole genome shotgun (WGS) entry which is preliminary data.</text>
</comment>
<comment type="cofactor">
    <cofactor evidence="1">
        <name>Mn(2+)</name>
        <dbReference type="ChEBI" id="CHEBI:29035"/>
    </cofactor>
</comment>
<evidence type="ECO:0000256" key="6">
    <source>
        <dbReference type="ARBA" id="ARBA00023211"/>
    </source>
</evidence>
<dbReference type="Proteomes" id="UP001500393">
    <property type="component" value="Unassembled WGS sequence"/>
</dbReference>
<dbReference type="PANTHER" id="PTHR32092:SF6">
    <property type="entry name" value="ALPHA-GALACTOSIDASE"/>
    <property type="match status" value="1"/>
</dbReference>
<evidence type="ECO:0000256" key="1">
    <source>
        <dbReference type="ARBA" id="ARBA00001936"/>
    </source>
</evidence>
<dbReference type="InterPro" id="IPR036291">
    <property type="entry name" value="NAD(P)-bd_dom_sf"/>
</dbReference>
<dbReference type="RefSeq" id="WP_344209527.1">
    <property type="nucleotide sequence ID" value="NZ_BAAAOS010000007.1"/>
</dbReference>
<keyword evidence="3" id="KW-0479">Metal-binding</keyword>
<keyword evidence="12" id="KW-1185">Reference proteome</keyword>
<evidence type="ECO:0000313" key="11">
    <source>
        <dbReference type="EMBL" id="GAA1555747.1"/>
    </source>
</evidence>
<evidence type="ECO:0000259" key="10">
    <source>
        <dbReference type="Pfam" id="PF11975"/>
    </source>
</evidence>
<dbReference type="InterPro" id="IPR001088">
    <property type="entry name" value="Glyco_hydro_4"/>
</dbReference>
<name>A0ABN2CDZ4_9ACTN</name>
<dbReference type="Gene3D" id="3.90.1820.10">
    <property type="entry name" value="AglA-like glucosidase"/>
    <property type="match status" value="1"/>
</dbReference>
<comment type="cofactor">
    <cofactor evidence="9">
        <name>NAD(+)</name>
        <dbReference type="ChEBI" id="CHEBI:57540"/>
    </cofactor>
    <text evidence="9">Binds 1 NAD(+) per subunit.</text>
</comment>
<dbReference type="CDD" id="cd05297">
    <property type="entry name" value="GH4_alpha_glucosidase_galactosidase"/>
    <property type="match status" value="1"/>
</dbReference>
<evidence type="ECO:0000256" key="9">
    <source>
        <dbReference type="RuleBase" id="RU361152"/>
    </source>
</evidence>
<evidence type="ECO:0000256" key="7">
    <source>
        <dbReference type="ARBA" id="ARBA00023277"/>
    </source>
</evidence>
<evidence type="ECO:0000256" key="8">
    <source>
        <dbReference type="ARBA" id="ARBA00023295"/>
    </source>
</evidence>
<evidence type="ECO:0000256" key="3">
    <source>
        <dbReference type="ARBA" id="ARBA00022723"/>
    </source>
</evidence>
<dbReference type="InterPro" id="IPR015955">
    <property type="entry name" value="Lactate_DH/Glyco_Ohase_4_C"/>
</dbReference>
<keyword evidence="5 9" id="KW-0520">NAD</keyword>
<dbReference type="SUPFAM" id="SSF56327">
    <property type="entry name" value="LDH C-terminal domain-like"/>
    <property type="match status" value="1"/>
</dbReference>
<sequence>MTKIAFIGAGSVVFTQGLLADLFGFSDLGTLHIALHDIDPERLGTATGAAAAIASERGASPRITAHLDRRAALDGCDFVINMIQVGMGDATRIDFEIPARYGIRQTIGDTLGVGGVFRALRTFPVLQGLAADIAEVCPDAWLLNYTNPMAMNVGYLSALGVRNVVGLCHSVYWTMNDLADLVGVPYGEVSYLAAGVNHQAWVLRFEHRGRDLYPVLEEVISGDPELRRRVRVDMYRRLGYYPTETSEHSSEYVPWYLHHASEVERLRLPVGDYLRIVAENVGLYEQTRDALKAGDPLPVEGTMEYAPQIIHSIVTGTPRTVYGNVANHGLITNLPVGAVVEVPCLVDDLGVQPTAVGALPAQCAALNSSYTNVNSLVLQAMLAEDPRSIRQALMVDPATAAALPVEQIWDLCNELVLAHSNYLAPPLRVALS</sequence>
<dbReference type="NCBIfam" id="NF011657">
    <property type="entry name" value="PRK15076.1"/>
    <property type="match status" value="1"/>
</dbReference>
<keyword evidence="4 9" id="KW-0378">Hydrolase</keyword>
<evidence type="ECO:0000313" key="12">
    <source>
        <dbReference type="Proteomes" id="UP001500393"/>
    </source>
</evidence>